<keyword evidence="3" id="KW-0687">Ribonucleoprotein</keyword>
<name>A0A9P5KUJ5_GEOCN</name>
<organism evidence="5 6">
    <name type="scientific">Geotrichum candidum</name>
    <name type="common">Oospora lactis</name>
    <name type="synonym">Dipodascus geotrichum</name>
    <dbReference type="NCBI Taxonomy" id="1173061"/>
    <lineage>
        <taxon>Eukaryota</taxon>
        <taxon>Fungi</taxon>
        <taxon>Dikarya</taxon>
        <taxon>Ascomycota</taxon>
        <taxon>Saccharomycotina</taxon>
        <taxon>Dipodascomycetes</taxon>
        <taxon>Dipodascales</taxon>
        <taxon>Dipodascaceae</taxon>
        <taxon>Geotrichum</taxon>
    </lineage>
</organism>
<dbReference type="Proteomes" id="UP000750522">
    <property type="component" value="Unassembled WGS sequence"/>
</dbReference>
<dbReference type="AlphaFoldDB" id="A0A9P5KUJ5"/>
<dbReference type="EMBL" id="QQZK01000043">
    <property type="protein sequence ID" value="KAF5100789.1"/>
    <property type="molecule type" value="Genomic_DNA"/>
</dbReference>
<dbReference type="GO" id="GO:0003723">
    <property type="term" value="F:RNA binding"/>
    <property type="evidence" value="ECO:0007669"/>
    <property type="project" value="InterPro"/>
</dbReference>
<feature type="region of interest" description="Disordered" evidence="4">
    <location>
        <begin position="215"/>
        <end position="291"/>
    </location>
</feature>
<dbReference type="GO" id="GO:0015935">
    <property type="term" value="C:small ribosomal subunit"/>
    <property type="evidence" value="ECO:0007669"/>
    <property type="project" value="TreeGrafter"/>
</dbReference>
<dbReference type="GO" id="GO:0006412">
    <property type="term" value="P:translation"/>
    <property type="evidence" value="ECO:0007669"/>
    <property type="project" value="InterPro"/>
</dbReference>
<dbReference type="InterPro" id="IPR010979">
    <property type="entry name" value="Ribosomal_uS13-like_H2TH"/>
</dbReference>
<dbReference type="GO" id="GO:0005634">
    <property type="term" value="C:nucleus"/>
    <property type="evidence" value="ECO:0007669"/>
    <property type="project" value="UniProtKB-SubCell"/>
</dbReference>
<evidence type="ECO:0000313" key="5">
    <source>
        <dbReference type="EMBL" id="KAF5100789.1"/>
    </source>
</evidence>
<evidence type="ECO:0000256" key="2">
    <source>
        <dbReference type="ARBA" id="ARBA00022980"/>
    </source>
</evidence>
<accession>A0A9P5KUJ5</accession>
<dbReference type="PROSITE" id="PS50159">
    <property type="entry name" value="RIBOSOMAL_S13_2"/>
    <property type="match status" value="1"/>
</dbReference>
<dbReference type="PANTHER" id="PTHR10871">
    <property type="entry name" value="30S RIBOSOMAL PROTEIN S13/40S RIBOSOMAL PROTEIN S18"/>
    <property type="match status" value="1"/>
</dbReference>
<reference evidence="5" key="1">
    <citation type="journal article" date="2020" name="Front. Microbiol.">
        <title>Phenotypic and Genetic Characterization of the Cheese Ripening Yeast Geotrichum candidum.</title>
        <authorList>
            <person name="Perkins V."/>
            <person name="Vignola S."/>
            <person name="Lessard M.H."/>
            <person name="Plante P.L."/>
            <person name="Corbeil J."/>
            <person name="Dugat-Bony E."/>
            <person name="Frenette M."/>
            <person name="Labrie S."/>
        </authorList>
    </citation>
    <scope>NUCLEOTIDE SEQUENCE</scope>
    <source>
        <strain evidence="5">LMA-70</strain>
    </source>
</reference>
<gene>
    <name evidence="5" type="ORF">DV451_002403</name>
</gene>
<evidence type="ECO:0000313" key="6">
    <source>
        <dbReference type="Proteomes" id="UP000750522"/>
    </source>
</evidence>
<dbReference type="PANTHER" id="PTHR10871:SF3">
    <property type="entry name" value="SMALL RIBOSOMAL SUBUNIT PROTEIN US13"/>
    <property type="match status" value="1"/>
</dbReference>
<keyword evidence="2" id="KW-0689">Ribosomal protein</keyword>
<dbReference type="InterPro" id="IPR001892">
    <property type="entry name" value="Ribosomal_uS13"/>
</dbReference>
<dbReference type="FunFam" id="4.10.910.10:FF:000002">
    <property type="entry name" value="40S ribosomal protein S18"/>
    <property type="match status" value="1"/>
</dbReference>
<comment type="caution">
    <text evidence="5">The sequence shown here is derived from an EMBL/GenBank/DDBJ whole genome shotgun (WGS) entry which is preliminary data.</text>
</comment>
<evidence type="ECO:0000256" key="3">
    <source>
        <dbReference type="ARBA" id="ARBA00023274"/>
    </source>
</evidence>
<sequence length="291" mass="32238">MYALTTIRGVGRRYANLVCKKADVPLSKRAGELTVEELERIVTIIQNPTQYKIPSWFLNRQRDFTEGKDSHLLVNQLDNKLREDLERLKKIRAHRGLRHYWGFKVRAKKQAEYEEEYTQRNAIHRLDNDEIDYLEGLLAKERVAEAQIKQEVTRGLDAFKQKRQAEELGDLNDKSAATAEAAAMTAATVTFVPTKRRKRTVGNAKNNIVVSNAAKKDAVTTTSTKSKTAVETSKKAASPKLPKPSTVSATAKPGTALAPAAKSDASSPAKKETAKPTGGILGLQYSDDDSD</sequence>
<dbReference type="GO" id="GO:0003735">
    <property type="term" value="F:structural constituent of ribosome"/>
    <property type="evidence" value="ECO:0007669"/>
    <property type="project" value="InterPro"/>
</dbReference>
<comment type="similarity">
    <text evidence="1">Belongs to the universal ribosomal protein uS13 family.</text>
</comment>
<evidence type="ECO:0000256" key="1">
    <source>
        <dbReference type="ARBA" id="ARBA00008080"/>
    </source>
</evidence>
<dbReference type="SUPFAM" id="SSF46946">
    <property type="entry name" value="S13-like H2TH domain"/>
    <property type="match status" value="1"/>
</dbReference>
<protein>
    <recommendedName>
        <fullName evidence="7">40S ribosomal protein S18</fullName>
    </recommendedName>
</protein>
<dbReference type="GO" id="GO:0005829">
    <property type="term" value="C:cytosol"/>
    <property type="evidence" value="ECO:0007669"/>
    <property type="project" value="TreeGrafter"/>
</dbReference>
<feature type="compositionally biased region" description="Low complexity" evidence="4">
    <location>
        <begin position="219"/>
        <end position="245"/>
    </location>
</feature>
<dbReference type="Gene3D" id="1.10.8.50">
    <property type="match status" value="1"/>
</dbReference>
<reference evidence="5" key="2">
    <citation type="submission" date="2020-01" db="EMBL/GenBank/DDBJ databases">
        <authorList>
            <person name="Perkins V."/>
            <person name="Lessard M.-H."/>
            <person name="Dugat-Bony E."/>
            <person name="Frenette M."/>
            <person name="Labrie S."/>
        </authorList>
    </citation>
    <scope>NUCLEOTIDE SEQUENCE</scope>
    <source>
        <strain evidence="5">LMA-70</strain>
    </source>
</reference>
<evidence type="ECO:0000256" key="4">
    <source>
        <dbReference type="SAM" id="MobiDB-lite"/>
    </source>
</evidence>
<evidence type="ECO:0008006" key="7">
    <source>
        <dbReference type="Google" id="ProtNLM"/>
    </source>
</evidence>
<dbReference type="Pfam" id="PF00416">
    <property type="entry name" value="Ribosomal_S13"/>
    <property type="match status" value="1"/>
</dbReference>
<proteinExistence type="inferred from homology"/>
<dbReference type="InterPro" id="IPR027437">
    <property type="entry name" value="Rbsml_uS13_C"/>
</dbReference>
<feature type="compositionally biased region" description="Low complexity" evidence="4">
    <location>
        <begin position="256"/>
        <end position="268"/>
    </location>
</feature>
<dbReference type="Gene3D" id="4.10.910.10">
    <property type="entry name" value="30s ribosomal protein s13, domain 2"/>
    <property type="match status" value="1"/>
</dbReference>